<dbReference type="AlphaFoldDB" id="A0A238WUT4"/>
<evidence type="ECO:0000313" key="6">
    <source>
        <dbReference type="EMBL" id="SNR50315.1"/>
    </source>
</evidence>
<evidence type="ECO:0000256" key="2">
    <source>
        <dbReference type="ARBA" id="ARBA00022676"/>
    </source>
</evidence>
<organism evidence="6 7">
    <name type="scientific">Lutibacter agarilyticus</name>
    <dbReference type="NCBI Taxonomy" id="1109740"/>
    <lineage>
        <taxon>Bacteria</taxon>
        <taxon>Pseudomonadati</taxon>
        <taxon>Bacteroidota</taxon>
        <taxon>Flavobacteriia</taxon>
        <taxon>Flavobacteriales</taxon>
        <taxon>Flavobacteriaceae</taxon>
        <taxon>Lutibacter</taxon>
    </lineage>
</organism>
<feature type="transmembrane region" description="Helical" evidence="4">
    <location>
        <begin position="6"/>
        <end position="30"/>
    </location>
</feature>
<evidence type="ECO:0000256" key="4">
    <source>
        <dbReference type="SAM" id="Phobius"/>
    </source>
</evidence>
<dbReference type="PANTHER" id="PTHR43630">
    <property type="entry name" value="POLY-BETA-1,6-N-ACETYL-D-GLUCOSAMINE SYNTHASE"/>
    <property type="match status" value="1"/>
</dbReference>
<gene>
    <name evidence="6" type="ORF">SAMN06265371_10457</name>
</gene>
<evidence type="ECO:0000313" key="7">
    <source>
        <dbReference type="Proteomes" id="UP000198384"/>
    </source>
</evidence>
<dbReference type="InterPro" id="IPR029044">
    <property type="entry name" value="Nucleotide-diphossugar_trans"/>
</dbReference>
<dbReference type="RefSeq" id="WP_176461235.1">
    <property type="nucleotide sequence ID" value="NZ_FZNT01000004.1"/>
</dbReference>
<dbReference type="GO" id="GO:0016757">
    <property type="term" value="F:glycosyltransferase activity"/>
    <property type="evidence" value="ECO:0007669"/>
    <property type="project" value="UniProtKB-KW"/>
</dbReference>
<dbReference type="InterPro" id="IPR001173">
    <property type="entry name" value="Glyco_trans_2-like"/>
</dbReference>
<protein>
    <submittedName>
        <fullName evidence="6">Glycosyltransferase, catalytic subunit of cellulose synthase and poly-beta-1,6-N-acetylglucosamine synthase</fullName>
    </submittedName>
</protein>
<sequence>MLLEYVFIAFIAIVCIQFMYYIPLFGSFAFSRQHTNPPSFNKPISVIICAKNEAKNLTKNIPTFIEQNYSDFELVLINDSSHDDTLNILEAFQKKQPSLIKIVNVAANEQFWGSKKYALTLGIKAASHEYLLFSDADCKPISKNWITEMAGNYSDSKELILGYGAYKKINKSFLNKIIRFETLITAVQYFSYAKIGIPYMGVGRNLAYTKDLFFANKGFVNHIKIKSGDDDLFVNQVATKKNTAICTSTNSFTISTPKTSFKNWIQQKRRHISTASHYKPLHKFLLGLYYSSQLLFWMLSAVLLLFLYNWQIVVGLFIFRNILLYLSVGISAKKINEKDLILFLPIYELFLILVQLFIFIKNLSSKPSHW</sequence>
<accession>A0A238WUT4</accession>
<keyword evidence="7" id="KW-1185">Reference proteome</keyword>
<evidence type="ECO:0000256" key="3">
    <source>
        <dbReference type="ARBA" id="ARBA00022679"/>
    </source>
</evidence>
<feature type="transmembrane region" description="Helical" evidence="4">
    <location>
        <begin position="340"/>
        <end position="360"/>
    </location>
</feature>
<dbReference type="PANTHER" id="PTHR43630:SF1">
    <property type="entry name" value="POLY-BETA-1,6-N-ACETYL-D-GLUCOSAMINE SYNTHASE"/>
    <property type="match status" value="1"/>
</dbReference>
<evidence type="ECO:0000259" key="5">
    <source>
        <dbReference type="Pfam" id="PF00535"/>
    </source>
</evidence>
<reference evidence="6 7" key="1">
    <citation type="submission" date="2017-06" db="EMBL/GenBank/DDBJ databases">
        <authorList>
            <person name="Kim H.J."/>
            <person name="Triplett B.A."/>
        </authorList>
    </citation>
    <scope>NUCLEOTIDE SEQUENCE [LARGE SCALE GENOMIC DNA]</scope>
    <source>
        <strain evidence="6 7">DSM 29150</strain>
    </source>
</reference>
<name>A0A238WUT4_9FLAO</name>
<proteinExistence type="inferred from homology"/>
<keyword evidence="4" id="KW-1133">Transmembrane helix</keyword>
<evidence type="ECO:0000256" key="1">
    <source>
        <dbReference type="ARBA" id="ARBA00006739"/>
    </source>
</evidence>
<dbReference type="SUPFAM" id="SSF53448">
    <property type="entry name" value="Nucleotide-diphospho-sugar transferases"/>
    <property type="match status" value="1"/>
</dbReference>
<keyword evidence="4" id="KW-0812">Transmembrane</keyword>
<dbReference type="EMBL" id="FZNT01000004">
    <property type="protein sequence ID" value="SNR50315.1"/>
    <property type="molecule type" value="Genomic_DNA"/>
</dbReference>
<keyword evidence="4" id="KW-0472">Membrane</keyword>
<dbReference type="Pfam" id="PF00535">
    <property type="entry name" value="Glycos_transf_2"/>
    <property type="match status" value="1"/>
</dbReference>
<feature type="domain" description="Glycosyltransferase 2-like" evidence="5">
    <location>
        <begin position="45"/>
        <end position="175"/>
    </location>
</feature>
<keyword evidence="2" id="KW-0328">Glycosyltransferase</keyword>
<dbReference type="Proteomes" id="UP000198384">
    <property type="component" value="Unassembled WGS sequence"/>
</dbReference>
<comment type="similarity">
    <text evidence="1">Belongs to the glycosyltransferase 2 family.</text>
</comment>
<dbReference type="Gene3D" id="3.90.550.10">
    <property type="entry name" value="Spore Coat Polysaccharide Biosynthesis Protein SpsA, Chain A"/>
    <property type="match status" value="1"/>
</dbReference>
<keyword evidence="3 6" id="KW-0808">Transferase</keyword>